<feature type="transmembrane region" description="Helical" evidence="5">
    <location>
        <begin position="94"/>
        <end position="112"/>
    </location>
</feature>
<sequence length="432" mass="49468">MLKMFVREKTWRLLFLLVGFLSGGLGILYGMTFHYILLSMVLFYAILDWDSCVERLHAGRKYILVFIGYFLYLVLQTFFLFWDSGIEGNAHYGIFETTLLNFILVPVYVAMLKGWLTVPLLKRFLFLFCAGCVLLNGYIVFDLLAGEAFSNAQEALGRLYINRFGENKTSLLGGNLLLEPQVFYIVLAALVSYGLIFWSGRKRVKLACGIMFLLLLLFLSFTVSKAGILAFSLGFIVMNICFMKQNAWKFCWVFSVCVLCIGFMLFASDSFEQKYKERVDEVLTEVMNVRQGIYDGSTIAPRIGFVREAYRHANEFAVCGLGVYAKERVKIWLRDSDAGLGEFRNVHNTFLHYWIQGGILGISLVVFLWGVPLYCMVKNRKYSYLIISLVVVVVITNSTCILLDLNNSRLIIVLLSSMFYFHGDVFYELEKS</sequence>
<feature type="transmembrane region" description="Helical" evidence="5">
    <location>
        <begin position="350"/>
        <end position="370"/>
    </location>
</feature>
<keyword evidence="2 5" id="KW-0812">Transmembrane</keyword>
<evidence type="ECO:0000313" key="7">
    <source>
        <dbReference type="EMBL" id="NJC16869.1"/>
    </source>
</evidence>
<feature type="transmembrane region" description="Helical" evidence="5">
    <location>
        <begin position="124"/>
        <end position="141"/>
    </location>
</feature>
<name>A0A7X5Y9X9_9BACT</name>
<evidence type="ECO:0000313" key="8">
    <source>
        <dbReference type="EMBL" id="WOF14030.1"/>
    </source>
</evidence>
<feature type="transmembrane region" description="Helical" evidence="5">
    <location>
        <begin position="247"/>
        <end position="268"/>
    </location>
</feature>
<reference evidence="7 9" key="2">
    <citation type="submission" date="2020-03" db="EMBL/GenBank/DDBJ databases">
        <title>Genomic Encyclopedia of Type Strains, Phase IV (KMG-IV): sequencing the most valuable type-strain genomes for metagenomic binning, comparative biology and taxonomic classification.</title>
        <authorList>
            <person name="Goeker M."/>
        </authorList>
    </citation>
    <scope>NUCLEOTIDE SEQUENCE [LARGE SCALE GENOMIC DNA]</scope>
    <source>
        <strain evidence="7 9">DSM 105722</strain>
    </source>
</reference>
<feature type="transmembrane region" description="Helical" evidence="5">
    <location>
        <begin position="410"/>
        <end position="427"/>
    </location>
</feature>
<reference evidence="8 10" key="1">
    <citation type="submission" date="2019-09" db="EMBL/GenBank/DDBJ databases">
        <title>Butyricimonas paravirosa DSM 105722 (=214-4 = JCM 18677 = CCUG 65563).</title>
        <authorList>
            <person name="Le Roy T."/>
            <person name="Cani P.D."/>
        </authorList>
    </citation>
    <scope>NUCLEOTIDE SEQUENCE [LARGE SCALE GENOMIC DNA]</scope>
    <source>
        <strain evidence="8 10">DSM 105722</strain>
    </source>
</reference>
<evidence type="ECO:0000313" key="10">
    <source>
        <dbReference type="Proteomes" id="UP001302374"/>
    </source>
</evidence>
<dbReference type="EMBL" id="CP043839">
    <property type="protein sequence ID" value="WOF14030.1"/>
    <property type="molecule type" value="Genomic_DNA"/>
</dbReference>
<evidence type="ECO:0000256" key="3">
    <source>
        <dbReference type="ARBA" id="ARBA00022989"/>
    </source>
</evidence>
<dbReference type="GeneID" id="86893216"/>
<gene>
    <name evidence="8" type="ORF">F1644_17935</name>
    <name evidence="7" type="ORF">GGR15_000474</name>
</gene>
<dbReference type="AlphaFoldDB" id="A0A7X5Y9X9"/>
<evidence type="ECO:0000256" key="1">
    <source>
        <dbReference type="ARBA" id="ARBA00004141"/>
    </source>
</evidence>
<dbReference type="PANTHER" id="PTHR37422:SF13">
    <property type="entry name" value="LIPOPOLYSACCHARIDE BIOSYNTHESIS PROTEIN PA4999-RELATED"/>
    <property type="match status" value="1"/>
</dbReference>
<dbReference type="InterPro" id="IPR051533">
    <property type="entry name" value="WaaL-like"/>
</dbReference>
<dbReference type="RefSeq" id="WP_168044086.1">
    <property type="nucleotide sequence ID" value="NZ_BMPA01000002.1"/>
</dbReference>
<protein>
    <submittedName>
        <fullName evidence="7 8">O-antigen ligase</fullName>
    </submittedName>
</protein>
<dbReference type="GO" id="GO:0016020">
    <property type="term" value="C:membrane"/>
    <property type="evidence" value="ECO:0007669"/>
    <property type="project" value="UniProtKB-SubCell"/>
</dbReference>
<feature type="transmembrane region" description="Helical" evidence="5">
    <location>
        <begin position="62"/>
        <end position="82"/>
    </location>
</feature>
<comment type="subcellular location">
    <subcellularLocation>
        <location evidence="1">Membrane</location>
        <topology evidence="1">Multi-pass membrane protein</topology>
    </subcellularLocation>
</comment>
<dbReference type="Proteomes" id="UP000576368">
    <property type="component" value="Unassembled WGS sequence"/>
</dbReference>
<dbReference type="PANTHER" id="PTHR37422">
    <property type="entry name" value="TEICHURONIC ACID BIOSYNTHESIS PROTEIN TUAE"/>
    <property type="match status" value="1"/>
</dbReference>
<evidence type="ECO:0000256" key="5">
    <source>
        <dbReference type="SAM" id="Phobius"/>
    </source>
</evidence>
<keyword evidence="7" id="KW-0436">Ligase</keyword>
<evidence type="ECO:0000313" key="9">
    <source>
        <dbReference type="Proteomes" id="UP000576368"/>
    </source>
</evidence>
<keyword evidence="3 5" id="KW-1133">Transmembrane helix</keyword>
<dbReference type="Pfam" id="PF04932">
    <property type="entry name" value="Wzy_C"/>
    <property type="match status" value="1"/>
</dbReference>
<feature type="transmembrane region" description="Helical" evidence="5">
    <location>
        <begin position="382"/>
        <end position="403"/>
    </location>
</feature>
<evidence type="ECO:0000256" key="4">
    <source>
        <dbReference type="ARBA" id="ARBA00023136"/>
    </source>
</evidence>
<feature type="domain" description="O-antigen ligase-related" evidence="6">
    <location>
        <begin position="211"/>
        <end position="365"/>
    </location>
</feature>
<evidence type="ECO:0000256" key="2">
    <source>
        <dbReference type="ARBA" id="ARBA00022692"/>
    </source>
</evidence>
<accession>A0A7X5Y9X9</accession>
<keyword evidence="10" id="KW-1185">Reference proteome</keyword>
<proteinExistence type="predicted"/>
<organism evidence="7 9">
    <name type="scientific">Butyricimonas paravirosa</name>
    <dbReference type="NCBI Taxonomy" id="1472417"/>
    <lineage>
        <taxon>Bacteria</taxon>
        <taxon>Pseudomonadati</taxon>
        <taxon>Bacteroidota</taxon>
        <taxon>Bacteroidia</taxon>
        <taxon>Bacteroidales</taxon>
        <taxon>Odoribacteraceae</taxon>
        <taxon>Butyricimonas</taxon>
    </lineage>
</organism>
<evidence type="ECO:0000259" key="6">
    <source>
        <dbReference type="Pfam" id="PF04932"/>
    </source>
</evidence>
<feature type="transmembrane region" description="Helical" evidence="5">
    <location>
        <begin position="210"/>
        <end position="235"/>
    </location>
</feature>
<dbReference type="Proteomes" id="UP001302374">
    <property type="component" value="Chromosome"/>
</dbReference>
<dbReference type="InterPro" id="IPR007016">
    <property type="entry name" value="O-antigen_ligase-rel_domated"/>
</dbReference>
<feature type="transmembrane region" description="Helical" evidence="5">
    <location>
        <begin position="181"/>
        <end position="198"/>
    </location>
</feature>
<keyword evidence="4 5" id="KW-0472">Membrane</keyword>
<dbReference type="EMBL" id="JAATLI010000002">
    <property type="protein sequence ID" value="NJC16869.1"/>
    <property type="molecule type" value="Genomic_DNA"/>
</dbReference>
<dbReference type="GO" id="GO:0016874">
    <property type="term" value="F:ligase activity"/>
    <property type="evidence" value="ECO:0007669"/>
    <property type="project" value="UniProtKB-KW"/>
</dbReference>